<feature type="signal peptide" evidence="1">
    <location>
        <begin position="1"/>
        <end position="22"/>
    </location>
</feature>
<proteinExistence type="predicted"/>
<evidence type="ECO:0000313" key="2">
    <source>
        <dbReference type="EMBL" id="JAG51909.1"/>
    </source>
</evidence>
<feature type="chain" id="PRO_5005519377" evidence="1">
    <location>
        <begin position="23"/>
        <end position="111"/>
    </location>
</feature>
<accession>A0A0K8SFJ2</accession>
<dbReference type="EMBL" id="GBRD01013917">
    <property type="protein sequence ID" value="JAG51909.1"/>
    <property type="molecule type" value="Transcribed_RNA"/>
</dbReference>
<sequence length="111" mass="12704">MNRTGPLVVLMLGCLAVLTADARELKASDAKALTYIWEVNLDEFNGAINVYSPNFTSWNGNFEEQWQLQLIPHGASDIRKDCLALYLRHKPQRETYLNSASEDLLQRVWHV</sequence>
<reference evidence="2" key="1">
    <citation type="submission" date="2014-09" db="EMBL/GenBank/DDBJ databases">
        <authorList>
            <person name="Magalhaes I.L.F."/>
            <person name="Oliveira U."/>
            <person name="Santos F.R."/>
            <person name="Vidigal T.H.D.A."/>
            <person name="Brescovit A.D."/>
            <person name="Santos A.J."/>
        </authorList>
    </citation>
    <scope>NUCLEOTIDE SEQUENCE</scope>
</reference>
<dbReference type="SUPFAM" id="SSF49599">
    <property type="entry name" value="TRAF domain-like"/>
    <property type="match status" value="1"/>
</dbReference>
<organism evidence="2">
    <name type="scientific">Lygus hesperus</name>
    <name type="common">Western plant bug</name>
    <dbReference type="NCBI Taxonomy" id="30085"/>
    <lineage>
        <taxon>Eukaryota</taxon>
        <taxon>Metazoa</taxon>
        <taxon>Ecdysozoa</taxon>
        <taxon>Arthropoda</taxon>
        <taxon>Hexapoda</taxon>
        <taxon>Insecta</taxon>
        <taxon>Pterygota</taxon>
        <taxon>Neoptera</taxon>
        <taxon>Paraneoptera</taxon>
        <taxon>Hemiptera</taxon>
        <taxon>Heteroptera</taxon>
        <taxon>Panheteroptera</taxon>
        <taxon>Cimicomorpha</taxon>
        <taxon>Miridae</taxon>
        <taxon>Mirini</taxon>
        <taxon>Lygus</taxon>
    </lineage>
</organism>
<evidence type="ECO:0000256" key="1">
    <source>
        <dbReference type="SAM" id="SignalP"/>
    </source>
</evidence>
<dbReference type="AlphaFoldDB" id="A0A0K8SFJ2"/>
<name>A0A0K8SFJ2_LYGHE</name>
<protein>
    <submittedName>
        <fullName evidence="2">Uncharacterized protein</fullName>
    </submittedName>
</protein>
<keyword evidence="1" id="KW-0732">Signal</keyword>